<comment type="caution">
    <text evidence="2">The sequence shown here is derived from an EMBL/GenBank/DDBJ whole genome shotgun (WGS) entry which is preliminary data.</text>
</comment>
<dbReference type="Gene3D" id="2.170.16.10">
    <property type="entry name" value="Hedgehog/Intein (Hint) domain"/>
    <property type="match status" value="1"/>
</dbReference>
<dbReference type="InterPro" id="IPR028992">
    <property type="entry name" value="Hedgehog/Intein_dom"/>
</dbReference>
<evidence type="ECO:0000313" key="2">
    <source>
        <dbReference type="EMBL" id="KMW56069.1"/>
    </source>
</evidence>
<dbReference type="Pfam" id="PF13403">
    <property type="entry name" value="Hint_2"/>
    <property type="match status" value="1"/>
</dbReference>
<dbReference type="STRING" id="1675527.AIOL_001021"/>
<evidence type="ECO:0000313" key="3">
    <source>
        <dbReference type="Proteomes" id="UP000037178"/>
    </source>
</evidence>
<feature type="domain" description="Hedgehog/Intein (Hint)" evidence="1">
    <location>
        <begin position="4"/>
        <end position="143"/>
    </location>
</feature>
<name>A0A0J9E2R3_9RHOB</name>
<gene>
    <name evidence="2" type="ORF">AIOL_001021</name>
</gene>
<dbReference type="InterPro" id="IPR036844">
    <property type="entry name" value="Hint_dom_sf"/>
</dbReference>
<dbReference type="PATRIC" id="fig|1675527.3.peg.1089"/>
<dbReference type="AlphaFoldDB" id="A0A0J9E2R3"/>
<keyword evidence="3" id="KW-1185">Reference proteome</keyword>
<reference evidence="2 3" key="1">
    <citation type="submission" date="2015-06" db="EMBL/GenBank/DDBJ databases">
        <title>Draft genome sequence of an Alphaproteobacteria species associated to the Mediterranean sponge Oscarella lobularis.</title>
        <authorList>
            <person name="Jourda C."/>
            <person name="Santini S."/>
            <person name="Claverie J.-M."/>
        </authorList>
    </citation>
    <scope>NUCLEOTIDE SEQUENCE [LARGE SCALE GENOMIC DNA]</scope>
    <source>
        <strain evidence="2">IGS</strain>
    </source>
</reference>
<organism evidence="2 3">
    <name type="scientific">Candidatus Rhodobacter oscarellae</name>
    <dbReference type="NCBI Taxonomy" id="1675527"/>
    <lineage>
        <taxon>Bacteria</taxon>
        <taxon>Pseudomonadati</taxon>
        <taxon>Pseudomonadota</taxon>
        <taxon>Alphaproteobacteria</taxon>
        <taxon>Rhodobacterales</taxon>
        <taxon>Rhodobacter group</taxon>
        <taxon>Rhodobacter</taxon>
    </lineage>
</organism>
<sequence>MNLCFAAGTMIATPEGEAAVETLAIGDRVRTADGRDVAVKWLGVQTHRAAAVNLPLPESAQPVRIRAGALGGGLPHSDLTVTATHGMVLDGMVINASALVNGDTIDFVPLSELEDSITVYHIKTENHDVILANGAPAETFLDAAGRAAFDNYQEYLDLYGAERIIPEMRMPRISTARLVPQAIKDRLAPGDTGAATHITDRPLRRTA</sequence>
<accession>A0A0J9E2R3</accession>
<proteinExistence type="predicted"/>
<evidence type="ECO:0000259" key="1">
    <source>
        <dbReference type="Pfam" id="PF13403"/>
    </source>
</evidence>
<dbReference type="EMBL" id="LFTY01000002">
    <property type="protein sequence ID" value="KMW56069.1"/>
    <property type="molecule type" value="Genomic_DNA"/>
</dbReference>
<dbReference type="SUPFAM" id="SSF51294">
    <property type="entry name" value="Hedgehog/intein (Hint) domain"/>
    <property type="match status" value="1"/>
</dbReference>
<protein>
    <recommendedName>
        <fullName evidence="1">Hedgehog/Intein (Hint) domain-containing protein</fullName>
    </recommendedName>
</protein>
<dbReference type="Proteomes" id="UP000037178">
    <property type="component" value="Unassembled WGS sequence"/>
</dbReference>